<gene>
    <name evidence="1" type="ORF">EV653_0517</name>
</gene>
<evidence type="ECO:0000313" key="1">
    <source>
        <dbReference type="EMBL" id="TDW75390.1"/>
    </source>
</evidence>
<organism evidence="1 2">
    <name type="scientific">Kribbella pratensis</name>
    <dbReference type="NCBI Taxonomy" id="2512112"/>
    <lineage>
        <taxon>Bacteria</taxon>
        <taxon>Bacillati</taxon>
        <taxon>Actinomycetota</taxon>
        <taxon>Actinomycetes</taxon>
        <taxon>Propionibacteriales</taxon>
        <taxon>Kribbellaceae</taxon>
        <taxon>Kribbella</taxon>
    </lineage>
</organism>
<name>A0A4R8CGB8_9ACTN</name>
<dbReference type="AlphaFoldDB" id="A0A4R8CGB8"/>
<proteinExistence type="predicted"/>
<keyword evidence="2" id="KW-1185">Reference proteome</keyword>
<accession>A0A4R8CGB8</accession>
<reference evidence="1 2" key="1">
    <citation type="submission" date="2019-03" db="EMBL/GenBank/DDBJ databases">
        <title>Genomic Encyclopedia of Type Strains, Phase III (KMG-III): the genomes of soil and plant-associated and newly described type strains.</title>
        <authorList>
            <person name="Whitman W."/>
        </authorList>
    </citation>
    <scope>NUCLEOTIDE SEQUENCE [LARGE SCALE GENOMIC DNA]</scope>
    <source>
        <strain evidence="1 2">VKM Ac-2573</strain>
    </source>
</reference>
<dbReference type="OrthoDB" id="979802at2"/>
<dbReference type="RefSeq" id="WP_134097551.1">
    <property type="nucleotide sequence ID" value="NZ_SODP01000001.1"/>
</dbReference>
<protein>
    <recommendedName>
        <fullName evidence="3">CYTH domain-containing protein</fullName>
    </recommendedName>
</protein>
<evidence type="ECO:0000313" key="2">
    <source>
        <dbReference type="Proteomes" id="UP000295146"/>
    </source>
</evidence>
<sequence length="211" mass="23403">MTASRRDSPPAEGVRSLEVRWIFPGLLAAAMTGWFERFPAEVRWVEDAYLLDPYLPGLSVKVRGDRALEVKLYGGSPGLLHLAGRALGRLQYWEKSSFPHGPASYVSGSRTTWRPVNKKRRITWFSRTAGARVPGLSHDRGRAVELTEVSVRGELWWTLGFEATGPTVALRTELDAAVAAVFARPLPVDVDLGMDNCQSYAHWLRLRASAG</sequence>
<evidence type="ECO:0008006" key="3">
    <source>
        <dbReference type="Google" id="ProtNLM"/>
    </source>
</evidence>
<comment type="caution">
    <text evidence="1">The sequence shown here is derived from an EMBL/GenBank/DDBJ whole genome shotgun (WGS) entry which is preliminary data.</text>
</comment>
<dbReference type="EMBL" id="SODP01000001">
    <property type="protein sequence ID" value="TDW75390.1"/>
    <property type="molecule type" value="Genomic_DNA"/>
</dbReference>
<dbReference type="Proteomes" id="UP000295146">
    <property type="component" value="Unassembled WGS sequence"/>
</dbReference>